<proteinExistence type="predicted"/>
<sequence length="594" mass="66756">MPPMTSYGQEPSPTLEPPSPLGLVQEPLGFRFLTMLKAIKVEIPYLQVILDTLMPPMVPKKWASTPPLQGRPLVNLGHEACWVEVRKTTAKSTNSLNRLRIREAQEPLSNTVVAQQEPLLTNGVVQQEPTSPLVVHQEPTSPRVVLQEPTSPIGVLHEPTSPFGVHQEPTSPRVVHQEPTSPRVVLQEPTSPIGVLHEPTSPFGVHQEPTSPSVVQQEPASPSLVHQEPTSPIWVHQEPTSPSVEPLPSPIVAHQEPLLKPNTIQEPPSKPVVDQPPTRPYWMCGMNNNQQMRTKMALIYPPSGRQSQAPPRNSSHIWHWDLGIQENGISMLDSFFERLIALITRSKPHYEQSRDPHMFTIVGSLLSNATTKNHLAPEPLTQVTQEPLNQEPQTQVTQEPQTQVTQEPLTQVTQEPLVWLVKEPQTQEPLTQGPVNQEPLTQGPVNQVTQEPLTQVTQEPVVWLIKKPQTQEPQTLVTQEALFWLIQEPQALEPLNQVTQEHQTQEPLLHGPLTHVTVVPLAQKPVNLEALAQENQEMEPLAWIKGRGLQVSWSFLLSAWLLGTWCLHGTLKRLRKAPKKALRCRSKRKYRKYH</sequence>
<name>A0ACC2FPX3_DALPE</name>
<accession>A0ACC2FPX3</accession>
<gene>
    <name evidence="1" type="ORF">DPEC_G00271640</name>
</gene>
<dbReference type="Proteomes" id="UP001157502">
    <property type="component" value="Chromosome 24"/>
</dbReference>
<comment type="caution">
    <text evidence="1">The sequence shown here is derived from an EMBL/GenBank/DDBJ whole genome shotgun (WGS) entry which is preliminary data.</text>
</comment>
<evidence type="ECO:0000313" key="1">
    <source>
        <dbReference type="EMBL" id="KAJ7993363.1"/>
    </source>
</evidence>
<organism evidence="1 2">
    <name type="scientific">Dallia pectoralis</name>
    <name type="common">Alaska blackfish</name>
    <dbReference type="NCBI Taxonomy" id="75939"/>
    <lineage>
        <taxon>Eukaryota</taxon>
        <taxon>Metazoa</taxon>
        <taxon>Chordata</taxon>
        <taxon>Craniata</taxon>
        <taxon>Vertebrata</taxon>
        <taxon>Euteleostomi</taxon>
        <taxon>Actinopterygii</taxon>
        <taxon>Neopterygii</taxon>
        <taxon>Teleostei</taxon>
        <taxon>Protacanthopterygii</taxon>
        <taxon>Esociformes</taxon>
        <taxon>Umbridae</taxon>
        <taxon>Dallia</taxon>
    </lineage>
</organism>
<evidence type="ECO:0000313" key="2">
    <source>
        <dbReference type="Proteomes" id="UP001157502"/>
    </source>
</evidence>
<keyword evidence="2" id="KW-1185">Reference proteome</keyword>
<protein>
    <submittedName>
        <fullName evidence="1">Uncharacterized protein</fullName>
    </submittedName>
</protein>
<dbReference type="EMBL" id="CM055751">
    <property type="protein sequence ID" value="KAJ7993363.1"/>
    <property type="molecule type" value="Genomic_DNA"/>
</dbReference>
<reference evidence="1" key="1">
    <citation type="submission" date="2021-05" db="EMBL/GenBank/DDBJ databases">
        <authorList>
            <person name="Pan Q."/>
            <person name="Jouanno E."/>
            <person name="Zahm M."/>
            <person name="Klopp C."/>
            <person name="Cabau C."/>
            <person name="Louis A."/>
            <person name="Berthelot C."/>
            <person name="Parey E."/>
            <person name="Roest Crollius H."/>
            <person name="Montfort J."/>
            <person name="Robinson-Rechavi M."/>
            <person name="Bouchez O."/>
            <person name="Lampietro C."/>
            <person name="Lopez Roques C."/>
            <person name="Donnadieu C."/>
            <person name="Postlethwait J."/>
            <person name="Bobe J."/>
            <person name="Dillon D."/>
            <person name="Chandos A."/>
            <person name="von Hippel F."/>
            <person name="Guiguen Y."/>
        </authorList>
    </citation>
    <scope>NUCLEOTIDE SEQUENCE</scope>
    <source>
        <strain evidence="1">YG-Jan2019</strain>
    </source>
</reference>